<dbReference type="EMBL" id="CP002042">
    <property type="protein sequence ID" value="ADH63093.1"/>
    <property type="molecule type" value="Genomic_DNA"/>
</dbReference>
<proteinExistence type="predicted"/>
<evidence type="ECO:0000313" key="1">
    <source>
        <dbReference type="EMBL" id="ADH63093.1"/>
    </source>
</evidence>
<dbReference type="KEGG" id="msv:Mesil_1195"/>
<dbReference type="RefSeq" id="WP_013157670.1">
    <property type="nucleotide sequence ID" value="NC_014212.1"/>
</dbReference>
<dbReference type="Proteomes" id="UP000001916">
    <property type="component" value="Chromosome"/>
</dbReference>
<keyword evidence="2" id="KW-1185">Reference proteome</keyword>
<sequence length="155" mass="17209">MRYTESIHPARGETAGGAAIPEGVLLIPGRPQSKLGTPEFERWRMHASRAVLDQIDNPPLIPSSFLELALDFYYPFEQPSYTADDLAEHRIPRITAAAEPVLIALVGLLFQRRGQISSLSVTRIVRPASALEAEWGEAWRRGGVRVRYCAEDEGP</sequence>
<organism evidence="1 2">
    <name type="scientific">Allomeiothermus silvanus (strain ATCC 700542 / DSM 9946 / NBRC 106475 / NCIMB 13440 / VI-R2)</name>
    <name type="common">Thermus silvanus</name>
    <dbReference type="NCBI Taxonomy" id="526227"/>
    <lineage>
        <taxon>Bacteria</taxon>
        <taxon>Thermotogati</taxon>
        <taxon>Deinococcota</taxon>
        <taxon>Deinococci</taxon>
        <taxon>Thermales</taxon>
        <taxon>Thermaceae</taxon>
        <taxon>Allomeiothermus</taxon>
    </lineage>
</organism>
<evidence type="ECO:0000313" key="2">
    <source>
        <dbReference type="Proteomes" id="UP000001916"/>
    </source>
</evidence>
<name>D7BDU2_ALLS1</name>
<reference evidence="1 2" key="1">
    <citation type="journal article" date="2010" name="Stand. Genomic Sci.">
        <title>Complete genome sequence of Meiothermus silvanus type strain (VI-R2).</title>
        <authorList>
            <person name="Sikorski J."/>
            <person name="Tindall B.J."/>
            <person name="Lowry S."/>
            <person name="Lucas S."/>
            <person name="Nolan M."/>
            <person name="Copeland A."/>
            <person name="Glavina Del Rio T."/>
            <person name="Tice H."/>
            <person name="Cheng J.F."/>
            <person name="Han C."/>
            <person name="Pitluck S."/>
            <person name="Liolios K."/>
            <person name="Ivanova N."/>
            <person name="Mavromatis K."/>
            <person name="Mikhailova N."/>
            <person name="Pati A."/>
            <person name="Goodwin L."/>
            <person name="Chen A."/>
            <person name="Palaniappan K."/>
            <person name="Land M."/>
            <person name="Hauser L."/>
            <person name="Chang Y.J."/>
            <person name="Jeffries C.D."/>
            <person name="Rohde M."/>
            <person name="Goker M."/>
            <person name="Woyke T."/>
            <person name="Bristow J."/>
            <person name="Eisen J.A."/>
            <person name="Markowitz V."/>
            <person name="Hugenholtz P."/>
            <person name="Kyrpides N.C."/>
            <person name="Klenk H.P."/>
            <person name="Lapidus A."/>
        </authorList>
    </citation>
    <scope>NUCLEOTIDE SEQUENCE [LARGE SCALE GENOMIC DNA]</scope>
    <source>
        <strain evidence="2">ATCC 700542 / DSM 9946 / VI-R2</strain>
    </source>
</reference>
<dbReference type="HOGENOM" id="CLU_1693409_0_0_0"/>
<dbReference type="OrthoDB" id="9879644at2"/>
<gene>
    <name evidence="1" type="ordered locus">Mesil_1195</name>
</gene>
<dbReference type="STRING" id="526227.Mesil_1195"/>
<dbReference type="AlphaFoldDB" id="D7BDU2"/>
<accession>D7BDU2</accession>
<protein>
    <submittedName>
        <fullName evidence="1">Uncharacterized protein</fullName>
    </submittedName>
</protein>